<name>A0A8K0GKV3_9ROSA</name>
<proteinExistence type="predicted"/>
<keyword evidence="2" id="KW-1185">Reference proteome</keyword>
<reference evidence="1" key="1">
    <citation type="submission" date="2020-03" db="EMBL/GenBank/DDBJ databases">
        <title>A high-quality chromosome-level genome assembly of a woody plant with both climbing and erect habits, Rhamnella rubrinervis.</title>
        <authorList>
            <person name="Lu Z."/>
            <person name="Yang Y."/>
            <person name="Zhu X."/>
            <person name="Sun Y."/>
        </authorList>
    </citation>
    <scope>NUCLEOTIDE SEQUENCE</scope>
    <source>
        <strain evidence="1">BYM</strain>
        <tissue evidence="1">Leaf</tissue>
    </source>
</reference>
<accession>A0A8K0GKV3</accession>
<gene>
    <name evidence="1" type="ORF">FNV43_RR24074</name>
</gene>
<dbReference type="AlphaFoldDB" id="A0A8K0GKV3"/>
<evidence type="ECO:0000313" key="2">
    <source>
        <dbReference type="Proteomes" id="UP000796880"/>
    </source>
</evidence>
<protein>
    <submittedName>
        <fullName evidence="1">Uncharacterized protein</fullName>
    </submittedName>
</protein>
<comment type="caution">
    <text evidence="1">The sequence shown here is derived from an EMBL/GenBank/DDBJ whole genome shotgun (WGS) entry which is preliminary data.</text>
</comment>
<sequence length="84" mass="9293">MWAMSTWHGGGHRTEASLLVPFYSTRVESLCCVIPIGGADEAAAGEGHGEVIETWQRKHRLILQWSVPDSLSVSIRDVPLLEIH</sequence>
<evidence type="ECO:0000313" key="1">
    <source>
        <dbReference type="EMBL" id="KAF3432972.1"/>
    </source>
</evidence>
<organism evidence="1 2">
    <name type="scientific">Rhamnella rubrinervis</name>
    <dbReference type="NCBI Taxonomy" id="2594499"/>
    <lineage>
        <taxon>Eukaryota</taxon>
        <taxon>Viridiplantae</taxon>
        <taxon>Streptophyta</taxon>
        <taxon>Embryophyta</taxon>
        <taxon>Tracheophyta</taxon>
        <taxon>Spermatophyta</taxon>
        <taxon>Magnoliopsida</taxon>
        <taxon>eudicotyledons</taxon>
        <taxon>Gunneridae</taxon>
        <taxon>Pentapetalae</taxon>
        <taxon>rosids</taxon>
        <taxon>fabids</taxon>
        <taxon>Rosales</taxon>
        <taxon>Rhamnaceae</taxon>
        <taxon>rhamnoid group</taxon>
        <taxon>Rhamneae</taxon>
        <taxon>Rhamnella</taxon>
    </lineage>
</organism>
<dbReference type="Proteomes" id="UP000796880">
    <property type="component" value="Unassembled WGS sequence"/>
</dbReference>
<dbReference type="EMBL" id="VOIH02000011">
    <property type="protein sequence ID" value="KAF3432972.1"/>
    <property type="molecule type" value="Genomic_DNA"/>
</dbReference>